<accession>A0A9P7F702</accession>
<sequence length="151" mass="16762">MPFSIDGVYTIENVGRDLMLDLKGGDTIEGNQIQGYANNNTAAQQWVIKKQYASESSNKTVTIQSIINGNNGNGFFAAVNQDADEPVVYTRQAFIVDLVPHADNTYTIRYTLGDANLVLSIPARHTEVTLETYSPGSLRQQWQLHRVSNLQ</sequence>
<dbReference type="InterPro" id="IPR000772">
    <property type="entry name" value="Ricin_B_lectin"/>
</dbReference>
<keyword evidence="3" id="KW-1185">Reference proteome</keyword>
<dbReference type="RefSeq" id="XP_041293346.1">
    <property type="nucleotide sequence ID" value="XM_041428304.1"/>
</dbReference>
<organism evidence="2 3">
    <name type="scientific">Suillus discolor</name>
    <dbReference type="NCBI Taxonomy" id="1912936"/>
    <lineage>
        <taxon>Eukaryota</taxon>
        <taxon>Fungi</taxon>
        <taxon>Dikarya</taxon>
        <taxon>Basidiomycota</taxon>
        <taxon>Agaricomycotina</taxon>
        <taxon>Agaricomycetes</taxon>
        <taxon>Agaricomycetidae</taxon>
        <taxon>Boletales</taxon>
        <taxon>Suillineae</taxon>
        <taxon>Suillaceae</taxon>
        <taxon>Suillus</taxon>
    </lineage>
</organism>
<dbReference type="Pfam" id="PF14200">
    <property type="entry name" value="RicinB_lectin_2"/>
    <property type="match status" value="1"/>
</dbReference>
<dbReference type="InterPro" id="IPR035992">
    <property type="entry name" value="Ricin_B-like_lectins"/>
</dbReference>
<dbReference type="OrthoDB" id="2615822at2759"/>
<comment type="caution">
    <text evidence="2">The sequence shown here is derived from an EMBL/GenBank/DDBJ whole genome shotgun (WGS) entry which is preliminary data.</text>
</comment>
<name>A0A9P7F702_9AGAM</name>
<dbReference type="Proteomes" id="UP000823399">
    <property type="component" value="Unassembled WGS sequence"/>
</dbReference>
<gene>
    <name evidence="2" type="ORF">F5147DRAFT_153417</name>
</gene>
<feature type="domain" description="Ricin B lectin" evidence="1">
    <location>
        <begin position="6"/>
        <end position="66"/>
    </location>
</feature>
<dbReference type="EMBL" id="JABBWM010000024">
    <property type="protein sequence ID" value="KAG2109264.1"/>
    <property type="molecule type" value="Genomic_DNA"/>
</dbReference>
<dbReference type="SUPFAM" id="SSF50370">
    <property type="entry name" value="Ricin B-like lectins"/>
    <property type="match status" value="1"/>
</dbReference>
<dbReference type="GeneID" id="64690563"/>
<evidence type="ECO:0000313" key="3">
    <source>
        <dbReference type="Proteomes" id="UP000823399"/>
    </source>
</evidence>
<evidence type="ECO:0000313" key="2">
    <source>
        <dbReference type="EMBL" id="KAG2109264.1"/>
    </source>
</evidence>
<dbReference type="AlphaFoldDB" id="A0A9P7F702"/>
<reference evidence="2" key="1">
    <citation type="journal article" date="2020" name="New Phytol.">
        <title>Comparative genomics reveals dynamic genome evolution in host specialist ectomycorrhizal fungi.</title>
        <authorList>
            <person name="Lofgren L.A."/>
            <person name="Nguyen N.H."/>
            <person name="Vilgalys R."/>
            <person name="Ruytinx J."/>
            <person name="Liao H.L."/>
            <person name="Branco S."/>
            <person name="Kuo A."/>
            <person name="LaButti K."/>
            <person name="Lipzen A."/>
            <person name="Andreopoulos W."/>
            <person name="Pangilinan J."/>
            <person name="Riley R."/>
            <person name="Hundley H."/>
            <person name="Na H."/>
            <person name="Barry K."/>
            <person name="Grigoriev I.V."/>
            <person name="Stajich J.E."/>
            <person name="Kennedy P.G."/>
        </authorList>
    </citation>
    <scope>NUCLEOTIDE SEQUENCE</scope>
    <source>
        <strain evidence="2">FC423</strain>
    </source>
</reference>
<evidence type="ECO:0000259" key="1">
    <source>
        <dbReference type="Pfam" id="PF14200"/>
    </source>
</evidence>
<proteinExistence type="predicted"/>
<dbReference type="Gene3D" id="2.80.10.50">
    <property type="match status" value="1"/>
</dbReference>
<protein>
    <recommendedName>
        <fullName evidence="1">Ricin B lectin domain-containing protein</fullName>
    </recommendedName>
</protein>